<dbReference type="Proteomes" id="UP001295423">
    <property type="component" value="Unassembled WGS sequence"/>
</dbReference>
<organism evidence="6 7">
    <name type="scientific">Cylindrotheca closterium</name>
    <dbReference type="NCBI Taxonomy" id="2856"/>
    <lineage>
        <taxon>Eukaryota</taxon>
        <taxon>Sar</taxon>
        <taxon>Stramenopiles</taxon>
        <taxon>Ochrophyta</taxon>
        <taxon>Bacillariophyta</taxon>
        <taxon>Bacillariophyceae</taxon>
        <taxon>Bacillariophycidae</taxon>
        <taxon>Bacillariales</taxon>
        <taxon>Bacillariaceae</taxon>
        <taxon>Cylindrotheca</taxon>
    </lineage>
</organism>
<accession>A0AAD2G3I9</accession>
<keyword evidence="7" id="KW-1185">Reference proteome</keyword>
<evidence type="ECO:0000256" key="2">
    <source>
        <dbReference type="ARBA" id="ARBA00022679"/>
    </source>
</evidence>
<evidence type="ECO:0000256" key="4">
    <source>
        <dbReference type="PROSITE-ProRule" id="PRU00333"/>
    </source>
</evidence>
<evidence type="ECO:0000259" key="5">
    <source>
        <dbReference type="PROSITE" id="PS50970"/>
    </source>
</evidence>
<reference evidence="6" key="1">
    <citation type="submission" date="2023-08" db="EMBL/GenBank/DDBJ databases">
        <authorList>
            <person name="Audoor S."/>
            <person name="Bilcke G."/>
        </authorList>
    </citation>
    <scope>NUCLEOTIDE SEQUENCE</scope>
</reference>
<dbReference type="GO" id="GO:0009086">
    <property type="term" value="P:methionine biosynthetic process"/>
    <property type="evidence" value="ECO:0007669"/>
    <property type="project" value="InterPro"/>
</dbReference>
<protein>
    <recommendedName>
        <fullName evidence="5">Hcy-binding domain-containing protein</fullName>
    </recommendedName>
</protein>
<dbReference type="Gene3D" id="3.20.20.330">
    <property type="entry name" value="Homocysteine-binding-like domain"/>
    <property type="match status" value="1"/>
</dbReference>
<name>A0AAD2G3I9_9STRA</name>
<dbReference type="InterPro" id="IPR036589">
    <property type="entry name" value="HCY_dom_sf"/>
</dbReference>
<proteinExistence type="predicted"/>
<dbReference type="GO" id="GO:0032259">
    <property type="term" value="P:methylation"/>
    <property type="evidence" value="ECO:0007669"/>
    <property type="project" value="UniProtKB-KW"/>
</dbReference>
<dbReference type="Pfam" id="PF02574">
    <property type="entry name" value="S-methyl_trans"/>
    <property type="match status" value="1"/>
</dbReference>
<dbReference type="SUPFAM" id="SSF82282">
    <property type="entry name" value="Homocysteine S-methyltransferase"/>
    <property type="match status" value="1"/>
</dbReference>
<evidence type="ECO:0000313" key="7">
    <source>
        <dbReference type="Proteomes" id="UP001295423"/>
    </source>
</evidence>
<keyword evidence="3 4" id="KW-0862">Zinc</keyword>
<dbReference type="EMBL" id="CAKOGP040002080">
    <property type="protein sequence ID" value="CAJ1961001.1"/>
    <property type="molecule type" value="Genomic_DNA"/>
</dbReference>
<keyword evidence="3 4" id="KW-0479">Metal-binding</keyword>
<evidence type="ECO:0000256" key="1">
    <source>
        <dbReference type="ARBA" id="ARBA00022603"/>
    </source>
</evidence>
<dbReference type="GO" id="GO:0008168">
    <property type="term" value="F:methyltransferase activity"/>
    <property type="evidence" value="ECO:0007669"/>
    <property type="project" value="UniProtKB-UniRule"/>
</dbReference>
<comment type="caution">
    <text evidence="6">The sequence shown here is derived from an EMBL/GenBank/DDBJ whole genome shotgun (WGS) entry which is preliminary data.</text>
</comment>
<comment type="cofactor">
    <cofactor evidence="3">
        <name>Zn(2+)</name>
        <dbReference type="ChEBI" id="CHEBI:29105"/>
    </cofactor>
    <text evidence="3">Binds 1 zinc ion per subunit.</text>
</comment>
<evidence type="ECO:0000313" key="6">
    <source>
        <dbReference type="EMBL" id="CAJ1961001.1"/>
    </source>
</evidence>
<gene>
    <name evidence="6" type="ORF">CYCCA115_LOCUS18990</name>
</gene>
<keyword evidence="2 4" id="KW-0808">Transferase</keyword>
<evidence type="ECO:0000256" key="3">
    <source>
        <dbReference type="PIRSR" id="PIRSR037505-2"/>
    </source>
</evidence>
<dbReference type="GO" id="GO:0008270">
    <property type="term" value="F:zinc ion binding"/>
    <property type="evidence" value="ECO:0007669"/>
    <property type="project" value="InterPro"/>
</dbReference>
<dbReference type="PANTHER" id="PTHR11103:SF18">
    <property type="entry name" value="SLR1189 PROTEIN"/>
    <property type="match status" value="1"/>
</dbReference>
<keyword evidence="1 4" id="KW-0489">Methyltransferase</keyword>
<dbReference type="AlphaFoldDB" id="A0AAD2G3I9"/>
<dbReference type="PIRSF" id="PIRSF037505">
    <property type="entry name" value="Betaine_HMT"/>
    <property type="match status" value="1"/>
</dbReference>
<dbReference type="InterPro" id="IPR017226">
    <property type="entry name" value="BHMT-like"/>
</dbReference>
<feature type="binding site" evidence="3 4">
    <location>
        <position position="313"/>
    </location>
    <ligand>
        <name>Zn(2+)</name>
        <dbReference type="ChEBI" id="CHEBI:29105"/>
    </ligand>
</feature>
<dbReference type="InterPro" id="IPR003726">
    <property type="entry name" value="HCY_dom"/>
</dbReference>
<feature type="domain" description="Hcy-binding" evidence="5">
    <location>
        <begin position="14"/>
        <end position="328"/>
    </location>
</feature>
<sequence>MSTSSGTKKLRAIFDRLRKRDTKEVFLLDGGTGEELIRRGVPDDRKIWSATALVNPQYHDTLKDVHTSFLRAGSLAITTNSYGVVPGVGFSPQECKEYIALSGKLGRESVDAEKRGFVFGSLGPLVESYRADSIKQHEEGVKDYQIACDALLPFVDAYLLETASCVEESLQVMDAMRSTESRKAVPLLVSFTLNNNGNTRDNKEILKSIQEVLRESKEKEIELLGILFNCCKPEAISKALEKIRADGDLTAALEETGVLLGVYANRLTDIDPTWTLADSQESQPFRTDLDEKQYWSFIQLWTERFGVKLVGGCCGITPVYIEHLKNELGKFALQ</sequence>
<dbReference type="PROSITE" id="PS50970">
    <property type="entry name" value="HCY"/>
    <property type="match status" value="1"/>
</dbReference>
<feature type="binding site" evidence="3 4">
    <location>
        <position position="230"/>
    </location>
    <ligand>
        <name>Zn(2+)</name>
        <dbReference type="ChEBI" id="CHEBI:29105"/>
    </ligand>
</feature>
<feature type="binding site" evidence="3 4">
    <location>
        <position position="314"/>
    </location>
    <ligand>
        <name>Zn(2+)</name>
        <dbReference type="ChEBI" id="CHEBI:29105"/>
    </ligand>
</feature>
<dbReference type="PANTHER" id="PTHR11103">
    <property type="entry name" value="SLR1189 PROTEIN"/>
    <property type="match status" value="1"/>
</dbReference>